<dbReference type="EMBL" id="JXUW01000022">
    <property type="protein sequence ID" value="KJE76079.1"/>
    <property type="molecule type" value="Genomic_DNA"/>
</dbReference>
<evidence type="ECO:0000256" key="3">
    <source>
        <dbReference type="SAM" id="SignalP"/>
    </source>
</evidence>
<evidence type="ECO:0000313" key="5">
    <source>
        <dbReference type="EMBL" id="KJE76079.1"/>
    </source>
</evidence>
<proteinExistence type="inferred from homology"/>
<keyword evidence="2 3" id="KW-0732">Signal</keyword>
<feature type="signal peptide" evidence="3">
    <location>
        <begin position="1"/>
        <end position="31"/>
    </location>
</feature>
<sequence>MWHKKLVRGMRVRRGKFIGTSLLALGAMTMAACGSTSSSSSTTSSKSKGISGTIQAGILLPMSGKEAFVGQWFDHGVEAGLYAVNHGGGVLGAKINGTLADTAGDPVDAVTAFHTLLLHNPAVIFGPSSLEIEGVIRQFGPDHVVDLMEGGTTQLDYMKYPYVYRVFPSDSELLSGEAYYAYKGKGCHFAAEVYDSGPNAQAEVGPVTRAYQKLGGKIVSNTTIVAGQSSYLSSVAKIFSGAQKPQCVFFHMDPQTASTFFANVSQLGHLNIPFITGDTGASTQMAKAMGLSNASKWLSGMAAPPAYAQSNAAFLSAYQAVWHTNKPLPASPAMYDSVIIAALAMDAAHSSNPTVWRPFITKVSNPPGTKCYTYTSCAALLKKGTKINYQGASGNENFNKYHNVFSSFEVVKFTSSGGLKTVFTEPASTLAKLY</sequence>
<dbReference type="eggNOG" id="COG0683">
    <property type="taxonomic scope" value="Bacteria"/>
</dbReference>
<dbReference type="PROSITE" id="PS51257">
    <property type="entry name" value="PROKAR_LIPOPROTEIN"/>
    <property type="match status" value="1"/>
</dbReference>
<dbReference type="SUPFAM" id="SSF53822">
    <property type="entry name" value="Periplasmic binding protein-like I"/>
    <property type="match status" value="1"/>
</dbReference>
<keyword evidence="6" id="KW-1185">Reference proteome</keyword>
<dbReference type="Pfam" id="PF13458">
    <property type="entry name" value="Peripla_BP_6"/>
    <property type="match status" value="1"/>
</dbReference>
<dbReference type="PANTHER" id="PTHR30483">
    <property type="entry name" value="LEUCINE-SPECIFIC-BINDING PROTEIN"/>
    <property type="match status" value="1"/>
</dbReference>
<dbReference type="Gene3D" id="3.40.50.2300">
    <property type="match status" value="2"/>
</dbReference>
<feature type="domain" description="Leucine-binding protein" evidence="4">
    <location>
        <begin position="53"/>
        <end position="351"/>
    </location>
</feature>
<evidence type="ECO:0000259" key="4">
    <source>
        <dbReference type="Pfam" id="PF13458"/>
    </source>
</evidence>
<dbReference type="STRING" id="1121877.FEAC_21700"/>
<protein>
    <recommendedName>
        <fullName evidence="4">Leucine-binding protein domain-containing protein</fullName>
    </recommendedName>
</protein>
<feature type="chain" id="PRO_5039163375" description="Leucine-binding protein domain-containing protein" evidence="3">
    <location>
        <begin position="32"/>
        <end position="434"/>
    </location>
</feature>
<dbReference type="OrthoDB" id="7337537at2"/>
<dbReference type="InterPro" id="IPR051010">
    <property type="entry name" value="BCAA_transport"/>
</dbReference>
<dbReference type="AlphaFoldDB" id="A0A0D8FSZ8"/>
<dbReference type="Proteomes" id="UP000032336">
    <property type="component" value="Unassembled WGS sequence"/>
</dbReference>
<reference evidence="5 6" key="1">
    <citation type="submission" date="2015-01" db="EMBL/GenBank/DDBJ databases">
        <title>Draft genome of the acidophilic iron oxidizer Ferrimicrobium acidiphilum strain T23.</title>
        <authorList>
            <person name="Poehlein A."/>
            <person name="Eisen S."/>
            <person name="Schloemann M."/>
            <person name="Johnson B.D."/>
            <person name="Daniel R."/>
            <person name="Muehling M."/>
        </authorList>
    </citation>
    <scope>NUCLEOTIDE SEQUENCE [LARGE SCALE GENOMIC DNA]</scope>
    <source>
        <strain evidence="5 6">T23</strain>
    </source>
</reference>
<evidence type="ECO:0000256" key="2">
    <source>
        <dbReference type="ARBA" id="ARBA00022729"/>
    </source>
</evidence>
<organism evidence="5 6">
    <name type="scientific">Ferrimicrobium acidiphilum DSM 19497</name>
    <dbReference type="NCBI Taxonomy" id="1121877"/>
    <lineage>
        <taxon>Bacteria</taxon>
        <taxon>Bacillati</taxon>
        <taxon>Actinomycetota</taxon>
        <taxon>Acidimicrobiia</taxon>
        <taxon>Acidimicrobiales</taxon>
        <taxon>Acidimicrobiaceae</taxon>
        <taxon>Ferrimicrobium</taxon>
    </lineage>
</organism>
<dbReference type="InterPro" id="IPR028082">
    <property type="entry name" value="Peripla_BP_I"/>
</dbReference>
<comment type="similarity">
    <text evidence="1">Belongs to the leucine-binding protein family.</text>
</comment>
<evidence type="ECO:0000313" key="6">
    <source>
        <dbReference type="Proteomes" id="UP000032336"/>
    </source>
</evidence>
<dbReference type="InterPro" id="IPR028081">
    <property type="entry name" value="Leu-bd"/>
</dbReference>
<name>A0A0D8FSZ8_9ACTN</name>
<gene>
    <name evidence="5" type="ORF">FEAC_21700</name>
</gene>
<comment type="caution">
    <text evidence="5">The sequence shown here is derived from an EMBL/GenBank/DDBJ whole genome shotgun (WGS) entry which is preliminary data.</text>
</comment>
<evidence type="ECO:0000256" key="1">
    <source>
        <dbReference type="ARBA" id="ARBA00010062"/>
    </source>
</evidence>
<dbReference type="PANTHER" id="PTHR30483:SF6">
    <property type="entry name" value="PERIPLASMIC BINDING PROTEIN OF ABC TRANSPORTER FOR NATURAL AMINO ACIDS"/>
    <property type="match status" value="1"/>
</dbReference>
<accession>A0A0D8FSZ8</accession>